<name>A0A8H6RUJ5_9PEZI</name>
<evidence type="ECO:0000313" key="2">
    <source>
        <dbReference type="Proteomes" id="UP000660729"/>
    </source>
</evidence>
<dbReference type="OrthoDB" id="10529385at2759"/>
<reference evidence="1" key="1">
    <citation type="submission" date="2020-04" db="EMBL/GenBank/DDBJ databases">
        <title>Draft genome resource of the tomato pathogen Pseudocercospora fuligena.</title>
        <authorList>
            <person name="Zaccaron A."/>
        </authorList>
    </citation>
    <scope>NUCLEOTIDE SEQUENCE</scope>
    <source>
        <strain evidence="1">PF001</strain>
    </source>
</reference>
<evidence type="ECO:0000313" key="1">
    <source>
        <dbReference type="EMBL" id="KAF7198135.1"/>
    </source>
</evidence>
<accession>A0A8H6RUJ5</accession>
<protein>
    <submittedName>
        <fullName evidence="1">Uncharacterized protein</fullName>
    </submittedName>
</protein>
<dbReference type="Proteomes" id="UP000660729">
    <property type="component" value="Unassembled WGS sequence"/>
</dbReference>
<sequence length="136" mass="14799">MSMRHSHTSLAGLHDLKCIWDRKRSSSLLQVADGRMKIDRLYSGLTGKLLLSATPTGDPSLATGLLSIYAKRGLIITHSLGGITLSGIVVDLILAGPVALNGLQALAAFWLNLDLVKLHSRCRPIAARTWRQVEEF</sequence>
<dbReference type="EMBL" id="JABCIY010000003">
    <property type="protein sequence ID" value="KAF7198135.1"/>
    <property type="molecule type" value="Genomic_DNA"/>
</dbReference>
<keyword evidence="2" id="KW-1185">Reference proteome</keyword>
<gene>
    <name evidence="1" type="ORF">HII31_00491</name>
</gene>
<proteinExistence type="predicted"/>
<comment type="caution">
    <text evidence="1">The sequence shown here is derived from an EMBL/GenBank/DDBJ whole genome shotgun (WGS) entry which is preliminary data.</text>
</comment>
<organism evidence="1 2">
    <name type="scientific">Pseudocercospora fuligena</name>
    <dbReference type="NCBI Taxonomy" id="685502"/>
    <lineage>
        <taxon>Eukaryota</taxon>
        <taxon>Fungi</taxon>
        <taxon>Dikarya</taxon>
        <taxon>Ascomycota</taxon>
        <taxon>Pezizomycotina</taxon>
        <taxon>Dothideomycetes</taxon>
        <taxon>Dothideomycetidae</taxon>
        <taxon>Mycosphaerellales</taxon>
        <taxon>Mycosphaerellaceae</taxon>
        <taxon>Pseudocercospora</taxon>
    </lineage>
</organism>
<dbReference type="AlphaFoldDB" id="A0A8H6RUJ5"/>